<dbReference type="PANTHER" id="PTHR31332:SF6">
    <property type="entry name" value="FORMATE DEHYDROGENASE SUBUNIT BETA"/>
    <property type="match status" value="1"/>
</dbReference>
<name>A0A832RTU3_9EURY</name>
<evidence type="ECO:0000256" key="2">
    <source>
        <dbReference type="ARBA" id="ARBA00022723"/>
    </source>
</evidence>
<organism evidence="7 8">
    <name type="scientific">Methermicoccus shengliensis</name>
    <dbReference type="NCBI Taxonomy" id="660064"/>
    <lineage>
        <taxon>Archaea</taxon>
        <taxon>Methanobacteriati</taxon>
        <taxon>Methanobacteriota</taxon>
        <taxon>Stenosarchaea group</taxon>
        <taxon>Methanomicrobia</taxon>
        <taxon>Methanosarcinales</taxon>
        <taxon>Methermicoccaceae</taxon>
        <taxon>Methermicoccus</taxon>
    </lineage>
</organism>
<evidence type="ECO:0000256" key="3">
    <source>
        <dbReference type="ARBA" id="ARBA00023002"/>
    </source>
</evidence>
<dbReference type="PANTHER" id="PTHR31332">
    <property type="entry name" value="7-HYDROXYMETHYL CHLOROPHYLL A REDUCTASE, CHLOROPLASTIC"/>
    <property type="match status" value="1"/>
</dbReference>
<gene>
    <name evidence="7" type="ORF">HA299_07470</name>
</gene>
<accession>A0A832RTU3</accession>
<dbReference type="GO" id="GO:0051536">
    <property type="term" value="F:iron-sulfur cluster binding"/>
    <property type="evidence" value="ECO:0007669"/>
    <property type="project" value="UniProtKB-KW"/>
</dbReference>
<evidence type="ECO:0000313" key="8">
    <source>
        <dbReference type="Proteomes" id="UP000600363"/>
    </source>
</evidence>
<dbReference type="SUPFAM" id="SSF46548">
    <property type="entry name" value="alpha-helical ferredoxin"/>
    <property type="match status" value="1"/>
</dbReference>
<dbReference type="InterPro" id="IPR017900">
    <property type="entry name" value="4Fe4S_Fe_S_CS"/>
</dbReference>
<feature type="domain" description="4Fe-4S ferredoxin-type" evidence="6">
    <location>
        <begin position="271"/>
        <end position="303"/>
    </location>
</feature>
<dbReference type="GO" id="GO:0046872">
    <property type="term" value="F:metal ion binding"/>
    <property type="evidence" value="ECO:0007669"/>
    <property type="project" value="UniProtKB-KW"/>
</dbReference>
<dbReference type="Gene3D" id="3.30.70.3270">
    <property type="match status" value="1"/>
</dbReference>
<dbReference type="Pfam" id="PF04422">
    <property type="entry name" value="FrhB_FdhB_N"/>
    <property type="match status" value="1"/>
</dbReference>
<feature type="domain" description="4Fe-4S ferredoxin-type" evidence="6">
    <location>
        <begin position="322"/>
        <end position="351"/>
    </location>
</feature>
<dbReference type="PROSITE" id="PS00198">
    <property type="entry name" value="4FE4S_FER_1"/>
    <property type="match status" value="2"/>
</dbReference>
<dbReference type="InterPro" id="IPR017896">
    <property type="entry name" value="4Fe4S_Fe-S-bd"/>
</dbReference>
<dbReference type="Pfam" id="PF13183">
    <property type="entry name" value="Fer4_8"/>
    <property type="match status" value="1"/>
</dbReference>
<dbReference type="Proteomes" id="UP000600363">
    <property type="component" value="Unassembled WGS sequence"/>
</dbReference>
<reference evidence="7" key="1">
    <citation type="journal article" date="2020" name="bioRxiv">
        <title>A rank-normalized archaeal taxonomy based on genome phylogeny resolves widespread incomplete and uneven classifications.</title>
        <authorList>
            <person name="Rinke C."/>
            <person name="Chuvochina M."/>
            <person name="Mussig A.J."/>
            <person name="Chaumeil P.-A."/>
            <person name="Waite D.W."/>
            <person name="Whitman W.B."/>
            <person name="Parks D.H."/>
            <person name="Hugenholtz P."/>
        </authorList>
    </citation>
    <scope>NUCLEOTIDE SEQUENCE</scope>
    <source>
        <strain evidence="7">UBA12518</strain>
    </source>
</reference>
<evidence type="ECO:0000256" key="1">
    <source>
        <dbReference type="ARBA" id="ARBA00001974"/>
    </source>
</evidence>
<comment type="cofactor">
    <cofactor evidence="1">
        <name>FAD</name>
        <dbReference type="ChEBI" id="CHEBI:57692"/>
    </cofactor>
</comment>
<keyword evidence="3" id="KW-0560">Oxidoreductase</keyword>
<evidence type="ECO:0000256" key="5">
    <source>
        <dbReference type="ARBA" id="ARBA00023014"/>
    </source>
</evidence>
<dbReference type="InterPro" id="IPR007516">
    <property type="entry name" value="Co_F420_Hydgase/DH_bsu_N"/>
</dbReference>
<evidence type="ECO:0000313" key="7">
    <source>
        <dbReference type="EMBL" id="HIH70423.1"/>
    </source>
</evidence>
<dbReference type="Pfam" id="PF04432">
    <property type="entry name" value="FrhB_FdhB_C"/>
    <property type="match status" value="1"/>
</dbReference>
<sequence length="379" mass="41842">MNVGECYIGWAVDEDVRKRGGSGGLVVATLAAALEKGLVEKVLVLKKHSTYDAEPVLTSDPEEVLASAGSLHAVPAALSKKIPYGVKVAAVGKPCDIRGMYQMALRQQFNLDDTYLIGLNCGGTLPPVPTRQMIRVMYGIDPDEVVHEEIAKGNLIFTTRDGQEHAKKIDELEEAGFGRRESCRYCIVKIPTNADLACGNWGVPKDKLGAATFVEVCTEKGVQLLTTAVDAGYVQVEPASDKSKEIRKKVEKAMLDLSAKWRERIFVPIENRLEFYREALRHCILCNACKEVCPVCACGEDSKCTTMPSSLETHNHEFYHLIRFLHIMDSCVACGMCTDVCPAEIKVSTLQARYSLPFQEEKGYVAGMKLEKPPFFEVE</sequence>
<dbReference type="EMBL" id="DUIH01000024">
    <property type="protein sequence ID" value="HIH70423.1"/>
    <property type="molecule type" value="Genomic_DNA"/>
</dbReference>
<dbReference type="RefSeq" id="WP_042687690.1">
    <property type="nucleotide sequence ID" value="NZ_DUIH01000024.1"/>
</dbReference>
<dbReference type="AlphaFoldDB" id="A0A832RTU3"/>
<dbReference type="InterPro" id="IPR007525">
    <property type="entry name" value="FrhB_FdhB_C"/>
</dbReference>
<keyword evidence="4" id="KW-0408">Iron</keyword>
<dbReference type="InterPro" id="IPR045220">
    <property type="entry name" value="FRHB/FDHB/HCAR-like"/>
</dbReference>
<dbReference type="GO" id="GO:0052592">
    <property type="term" value="F:oxidoreductase activity, acting on CH or CH2 groups, with an iron-sulfur protein as acceptor"/>
    <property type="evidence" value="ECO:0007669"/>
    <property type="project" value="TreeGrafter"/>
</dbReference>
<evidence type="ECO:0000259" key="6">
    <source>
        <dbReference type="PROSITE" id="PS51379"/>
    </source>
</evidence>
<keyword evidence="2" id="KW-0479">Metal-binding</keyword>
<keyword evidence="5" id="KW-0411">Iron-sulfur</keyword>
<proteinExistence type="predicted"/>
<protein>
    <submittedName>
        <fullName evidence="7">4Fe-4S binding protein</fullName>
    </submittedName>
</protein>
<comment type="caution">
    <text evidence="7">The sequence shown here is derived from an EMBL/GenBank/DDBJ whole genome shotgun (WGS) entry which is preliminary data.</text>
</comment>
<dbReference type="PROSITE" id="PS51379">
    <property type="entry name" value="4FE4S_FER_2"/>
    <property type="match status" value="2"/>
</dbReference>
<evidence type="ECO:0000256" key="4">
    <source>
        <dbReference type="ARBA" id="ARBA00023004"/>
    </source>
</evidence>